<proteinExistence type="predicted"/>
<organism evidence="2 3">
    <name type="scientific">Gluconobacter potus</name>
    <dbReference type="NCBI Taxonomy" id="2724927"/>
    <lineage>
        <taxon>Bacteria</taxon>
        <taxon>Pseudomonadati</taxon>
        <taxon>Pseudomonadota</taxon>
        <taxon>Alphaproteobacteria</taxon>
        <taxon>Acetobacterales</taxon>
        <taxon>Acetobacteraceae</taxon>
        <taxon>Gluconobacter</taxon>
    </lineage>
</organism>
<name>A0ABR9YP69_9PROT</name>
<dbReference type="InterPro" id="IPR050789">
    <property type="entry name" value="Diverse_Enzym_Activities"/>
</dbReference>
<sequence length="421" mass="43658">MRQKTETGHSAAPVSRRSILGTTLPAAAWLSSRSSASAAEVSTSSARTTAIDSVLQNAVHSGSLVGATVLVSEHGKIVYERAFGSADREAGIATQTGTLFRLASMTKPVICVAALALMEQGKLSLDAPVTQWLPDFRPALPDGRQPVITIRHLMTHTAGLGYGFLEPETGPYHRKGISDGLDHARLTLQENIARIATVPLLFEPGTAWHYSLAIDVLGGVIERVTGLTLPTAIRTLVTGPLGLTSLAFSIPQGTPIAVPYADGGTGGAIRMTDPFQLKFGPGHIVYSPSRAFDPAAWPSGGVGMVGTAGDYLRFAEAIRTGGSGVLKPESVAAMTTNAIGTLPVGAAGPGFGWGLGVAVLTDPTRAGLPLSPGSWNWSGLYGTGFWVDPARELSAVALTNTAVAGMSGSFPRALRHAVYTA</sequence>
<evidence type="ECO:0000313" key="3">
    <source>
        <dbReference type="Proteomes" id="UP000644588"/>
    </source>
</evidence>
<dbReference type="InterPro" id="IPR012338">
    <property type="entry name" value="Beta-lactam/transpept-like"/>
</dbReference>
<feature type="domain" description="Beta-lactamase-related" evidence="1">
    <location>
        <begin position="52"/>
        <end position="405"/>
    </location>
</feature>
<dbReference type="SUPFAM" id="SSF56601">
    <property type="entry name" value="beta-lactamase/transpeptidase-like"/>
    <property type="match status" value="1"/>
</dbReference>
<dbReference type="RefSeq" id="WP_081107244.1">
    <property type="nucleotide sequence ID" value="NZ_JABCQF010000010.1"/>
</dbReference>
<reference evidence="2 3" key="2">
    <citation type="submission" date="2020-11" db="EMBL/GenBank/DDBJ databases">
        <title>Description of novel Gluconobacter species.</title>
        <authorList>
            <person name="Cleenwerck I."/>
            <person name="Cnockaert M."/>
            <person name="Borremans W."/>
            <person name="Wieme A.D."/>
            <person name="De Vuyst L."/>
            <person name="Vandamme P."/>
        </authorList>
    </citation>
    <scope>NUCLEOTIDE SEQUENCE [LARGE SCALE GENOMIC DNA]</scope>
    <source>
        <strain evidence="2 3">R-71646</strain>
    </source>
</reference>
<dbReference type="Proteomes" id="UP000644588">
    <property type="component" value="Unassembled WGS sequence"/>
</dbReference>
<dbReference type="Pfam" id="PF00144">
    <property type="entry name" value="Beta-lactamase"/>
    <property type="match status" value="1"/>
</dbReference>
<reference evidence="3" key="1">
    <citation type="submission" date="2020-04" db="EMBL/GenBank/DDBJ databases">
        <title>Description of novel Gluconacetobacter.</title>
        <authorList>
            <person name="Sombolestani A."/>
        </authorList>
    </citation>
    <scope>NUCLEOTIDE SEQUENCE [LARGE SCALE GENOMIC DNA]</scope>
    <source>
        <strain evidence="3">R-71646</strain>
    </source>
</reference>
<evidence type="ECO:0000259" key="1">
    <source>
        <dbReference type="Pfam" id="PF00144"/>
    </source>
</evidence>
<comment type="caution">
    <text evidence="2">The sequence shown here is derived from an EMBL/GenBank/DDBJ whole genome shotgun (WGS) entry which is preliminary data.</text>
</comment>
<dbReference type="InterPro" id="IPR001466">
    <property type="entry name" value="Beta-lactam-related"/>
</dbReference>
<accession>A0ABR9YP69</accession>
<dbReference type="PANTHER" id="PTHR43283">
    <property type="entry name" value="BETA-LACTAMASE-RELATED"/>
    <property type="match status" value="1"/>
</dbReference>
<keyword evidence="3" id="KW-1185">Reference proteome</keyword>
<dbReference type="EMBL" id="JABCQF010000010">
    <property type="protein sequence ID" value="MBF0883604.1"/>
    <property type="molecule type" value="Genomic_DNA"/>
</dbReference>
<dbReference type="PANTHER" id="PTHR43283:SF3">
    <property type="entry name" value="BETA-LACTAMASE FAMILY PROTEIN (AFU_ORTHOLOGUE AFUA_5G07500)"/>
    <property type="match status" value="1"/>
</dbReference>
<evidence type="ECO:0000313" key="2">
    <source>
        <dbReference type="EMBL" id="MBF0883604.1"/>
    </source>
</evidence>
<gene>
    <name evidence="2" type="ORF">HKD31_12750</name>
</gene>
<dbReference type="Gene3D" id="3.40.710.10">
    <property type="entry name" value="DD-peptidase/beta-lactamase superfamily"/>
    <property type="match status" value="1"/>
</dbReference>
<protein>
    <submittedName>
        <fullName evidence="2">Beta-lactamase family protein</fullName>
    </submittedName>
</protein>